<feature type="non-terminal residue" evidence="9">
    <location>
        <position position="1"/>
    </location>
</feature>
<feature type="signal peptide" evidence="7">
    <location>
        <begin position="1"/>
        <end position="24"/>
    </location>
</feature>
<comment type="caution">
    <text evidence="9">The sequence shown here is derived from an EMBL/GenBank/DDBJ whole genome shotgun (WGS) entry which is preliminary data.</text>
</comment>
<gene>
    <name evidence="9" type="ORF">GIL414_LOCUS17473</name>
</gene>
<keyword evidence="7" id="KW-0732">Signal</keyword>
<reference evidence="9" key="1">
    <citation type="submission" date="2021-02" db="EMBL/GenBank/DDBJ databases">
        <authorList>
            <person name="Nowell W R."/>
        </authorList>
    </citation>
    <scope>NUCLEOTIDE SEQUENCE</scope>
</reference>
<dbReference type="AlphaFoldDB" id="A0A8S2QFY9"/>
<evidence type="ECO:0000256" key="2">
    <source>
        <dbReference type="ARBA" id="ARBA00022475"/>
    </source>
</evidence>
<evidence type="ECO:0000256" key="1">
    <source>
        <dbReference type="ARBA" id="ARBA00004651"/>
    </source>
</evidence>
<keyword evidence="3 6" id="KW-0812">Transmembrane</keyword>
<evidence type="ECO:0000313" key="10">
    <source>
        <dbReference type="Proteomes" id="UP000681720"/>
    </source>
</evidence>
<name>A0A8S2QFY9_9BILA</name>
<proteinExistence type="predicted"/>
<keyword evidence="4 6" id="KW-1133">Transmembrane helix</keyword>
<keyword evidence="5 6" id="KW-0472">Membrane</keyword>
<evidence type="ECO:0000256" key="4">
    <source>
        <dbReference type="ARBA" id="ARBA00022989"/>
    </source>
</evidence>
<feature type="chain" id="PRO_5035925844" description="Cardiolipin synthase N-terminal domain-containing protein" evidence="7">
    <location>
        <begin position="25"/>
        <end position="96"/>
    </location>
</feature>
<sequence length="96" mass="10551">KKMDSTLLVAVFLILSESISVTIAQDDRVIIGSSLGGFLGLIILILDLIAVFELLNSSGHGMCSKLIWILIIIFFPIGGLILYWCCARRRSVDQVL</sequence>
<evidence type="ECO:0000313" key="9">
    <source>
        <dbReference type="EMBL" id="CAF4108793.1"/>
    </source>
</evidence>
<dbReference type="Pfam" id="PF13396">
    <property type="entry name" value="PLDc_N"/>
    <property type="match status" value="1"/>
</dbReference>
<evidence type="ECO:0000256" key="3">
    <source>
        <dbReference type="ARBA" id="ARBA00022692"/>
    </source>
</evidence>
<evidence type="ECO:0000256" key="7">
    <source>
        <dbReference type="SAM" id="SignalP"/>
    </source>
</evidence>
<dbReference type="InterPro" id="IPR027379">
    <property type="entry name" value="CLS_N"/>
</dbReference>
<dbReference type="GO" id="GO:0005886">
    <property type="term" value="C:plasma membrane"/>
    <property type="evidence" value="ECO:0007669"/>
    <property type="project" value="UniProtKB-SubCell"/>
</dbReference>
<feature type="domain" description="Cardiolipin synthase N-terminal" evidence="8">
    <location>
        <begin position="45"/>
        <end position="85"/>
    </location>
</feature>
<evidence type="ECO:0000259" key="8">
    <source>
        <dbReference type="Pfam" id="PF13396"/>
    </source>
</evidence>
<dbReference type="Proteomes" id="UP000681720">
    <property type="component" value="Unassembled WGS sequence"/>
</dbReference>
<feature type="transmembrane region" description="Helical" evidence="6">
    <location>
        <begin position="66"/>
        <end position="84"/>
    </location>
</feature>
<feature type="transmembrane region" description="Helical" evidence="6">
    <location>
        <begin position="34"/>
        <end position="54"/>
    </location>
</feature>
<evidence type="ECO:0000256" key="5">
    <source>
        <dbReference type="ARBA" id="ARBA00023136"/>
    </source>
</evidence>
<dbReference type="EMBL" id="CAJOBJ010008308">
    <property type="protein sequence ID" value="CAF4108793.1"/>
    <property type="molecule type" value="Genomic_DNA"/>
</dbReference>
<organism evidence="9 10">
    <name type="scientific">Rotaria magnacalcarata</name>
    <dbReference type="NCBI Taxonomy" id="392030"/>
    <lineage>
        <taxon>Eukaryota</taxon>
        <taxon>Metazoa</taxon>
        <taxon>Spiralia</taxon>
        <taxon>Gnathifera</taxon>
        <taxon>Rotifera</taxon>
        <taxon>Eurotatoria</taxon>
        <taxon>Bdelloidea</taxon>
        <taxon>Philodinida</taxon>
        <taxon>Philodinidae</taxon>
        <taxon>Rotaria</taxon>
    </lineage>
</organism>
<accession>A0A8S2QFY9</accession>
<protein>
    <recommendedName>
        <fullName evidence="8">Cardiolipin synthase N-terminal domain-containing protein</fullName>
    </recommendedName>
</protein>
<comment type="subcellular location">
    <subcellularLocation>
        <location evidence="1">Cell membrane</location>
        <topology evidence="1">Multi-pass membrane protein</topology>
    </subcellularLocation>
</comment>
<evidence type="ECO:0000256" key="6">
    <source>
        <dbReference type="SAM" id="Phobius"/>
    </source>
</evidence>
<keyword evidence="2" id="KW-1003">Cell membrane</keyword>